<comment type="caution">
    <text evidence="1">The sequence shown here is derived from an EMBL/GenBank/DDBJ whole genome shotgun (WGS) entry which is preliminary data.</text>
</comment>
<accession>A0AAD7MPB3</accession>
<dbReference type="AlphaFoldDB" id="A0AAD7MPB3"/>
<proteinExistence type="predicted"/>
<evidence type="ECO:0000313" key="2">
    <source>
        <dbReference type="Proteomes" id="UP001215598"/>
    </source>
</evidence>
<protein>
    <submittedName>
        <fullName evidence="1">Uncharacterized protein</fullName>
    </submittedName>
</protein>
<reference evidence="1" key="1">
    <citation type="submission" date="2023-03" db="EMBL/GenBank/DDBJ databases">
        <title>Massive genome expansion in bonnet fungi (Mycena s.s.) driven by repeated elements and novel gene families across ecological guilds.</title>
        <authorList>
            <consortium name="Lawrence Berkeley National Laboratory"/>
            <person name="Harder C.B."/>
            <person name="Miyauchi S."/>
            <person name="Viragh M."/>
            <person name="Kuo A."/>
            <person name="Thoen E."/>
            <person name="Andreopoulos B."/>
            <person name="Lu D."/>
            <person name="Skrede I."/>
            <person name="Drula E."/>
            <person name="Henrissat B."/>
            <person name="Morin E."/>
            <person name="Kohler A."/>
            <person name="Barry K."/>
            <person name="LaButti K."/>
            <person name="Morin E."/>
            <person name="Salamov A."/>
            <person name="Lipzen A."/>
            <person name="Mereny Z."/>
            <person name="Hegedus B."/>
            <person name="Baldrian P."/>
            <person name="Stursova M."/>
            <person name="Weitz H."/>
            <person name="Taylor A."/>
            <person name="Grigoriev I.V."/>
            <person name="Nagy L.G."/>
            <person name="Martin F."/>
            <person name="Kauserud H."/>
        </authorList>
    </citation>
    <scope>NUCLEOTIDE SEQUENCE</scope>
    <source>
        <strain evidence="1">CBHHK182m</strain>
    </source>
</reference>
<name>A0AAD7MPB3_9AGAR</name>
<dbReference type="EMBL" id="JARKIB010000197">
    <property type="protein sequence ID" value="KAJ7725041.1"/>
    <property type="molecule type" value="Genomic_DNA"/>
</dbReference>
<keyword evidence="2" id="KW-1185">Reference proteome</keyword>
<evidence type="ECO:0000313" key="1">
    <source>
        <dbReference type="EMBL" id="KAJ7725041.1"/>
    </source>
</evidence>
<organism evidence="1 2">
    <name type="scientific">Mycena metata</name>
    <dbReference type="NCBI Taxonomy" id="1033252"/>
    <lineage>
        <taxon>Eukaryota</taxon>
        <taxon>Fungi</taxon>
        <taxon>Dikarya</taxon>
        <taxon>Basidiomycota</taxon>
        <taxon>Agaricomycotina</taxon>
        <taxon>Agaricomycetes</taxon>
        <taxon>Agaricomycetidae</taxon>
        <taxon>Agaricales</taxon>
        <taxon>Marasmiineae</taxon>
        <taxon>Mycenaceae</taxon>
        <taxon>Mycena</taxon>
    </lineage>
</organism>
<sequence>MFCRNRCKTFTDVEVDQRTCALWNLTLRVDVHGHDTTSLICPPTSMPEAVDAMSLWPSSNIVPPAPVASCPIFGERGNLYDVHITRRAQEPVDAVFITHLVDEHTSSFAVDRMFFPSMNTDIGIGARLVDPAAWNGVLVVTTVYREHNIILLGAAYLHHTVILTINVRDRTIFKHVDALNVKVNNEKVDSVTGRKAPSFAELVAHLIRRSDAQALDRDAIYDALLAMFPWILEHNSEGHWKVRDMFRSNQWLVLTGKTGDDRQNIVESTSLCKTWVLDFSGGQGKEPRKKKSSRVCTHNWEWVGYHREYVGHNVVVGV</sequence>
<gene>
    <name evidence="1" type="ORF">B0H16DRAFT_1472021</name>
</gene>
<dbReference type="Proteomes" id="UP001215598">
    <property type="component" value="Unassembled WGS sequence"/>
</dbReference>